<dbReference type="SUPFAM" id="SSF52540">
    <property type="entry name" value="P-loop containing nucleoside triphosphate hydrolases"/>
    <property type="match status" value="1"/>
</dbReference>
<dbReference type="EMBL" id="JACHIR010000005">
    <property type="protein sequence ID" value="MBB5898053.1"/>
    <property type="molecule type" value="Genomic_DNA"/>
</dbReference>
<proteinExistence type="predicted"/>
<dbReference type="PANTHER" id="PTHR43883:SF1">
    <property type="entry name" value="GLUCONOKINASE"/>
    <property type="match status" value="1"/>
</dbReference>
<accession>A0A7W9KTA1</accession>
<dbReference type="InterPro" id="IPR027417">
    <property type="entry name" value="P-loop_NTPase"/>
</dbReference>
<reference evidence="1 2" key="1">
    <citation type="submission" date="2020-08" db="EMBL/GenBank/DDBJ databases">
        <title>Sequencing the genomes of 1000 actinobacteria strains.</title>
        <authorList>
            <person name="Klenk H.-P."/>
        </authorList>
    </citation>
    <scope>NUCLEOTIDE SEQUENCE [LARGE SCALE GENOMIC DNA]</scope>
    <source>
        <strain evidence="1 2">DSM 43851</strain>
    </source>
</reference>
<dbReference type="Proteomes" id="UP000585638">
    <property type="component" value="Unassembled WGS sequence"/>
</dbReference>
<dbReference type="Pfam" id="PF13671">
    <property type="entry name" value="AAA_33"/>
    <property type="match status" value="1"/>
</dbReference>
<dbReference type="PANTHER" id="PTHR43883">
    <property type="entry name" value="SLR0207 PROTEIN"/>
    <property type="match status" value="1"/>
</dbReference>
<dbReference type="RefSeq" id="WP_184870516.1">
    <property type="nucleotide sequence ID" value="NZ_BAAAWY010000021.1"/>
</dbReference>
<keyword evidence="2" id="KW-1185">Reference proteome</keyword>
<evidence type="ECO:0008006" key="3">
    <source>
        <dbReference type="Google" id="ProtNLM"/>
    </source>
</evidence>
<name>A0A7W9KTA1_9PSEU</name>
<organism evidence="1 2">
    <name type="scientific">Kutzneria kofuensis</name>
    <dbReference type="NCBI Taxonomy" id="103725"/>
    <lineage>
        <taxon>Bacteria</taxon>
        <taxon>Bacillati</taxon>
        <taxon>Actinomycetota</taxon>
        <taxon>Actinomycetes</taxon>
        <taxon>Pseudonocardiales</taxon>
        <taxon>Pseudonocardiaceae</taxon>
        <taxon>Kutzneria</taxon>
    </lineage>
</organism>
<evidence type="ECO:0000313" key="1">
    <source>
        <dbReference type="EMBL" id="MBB5898053.1"/>
    </source>
</evidence>
<comment type="caution">
    <text evidence="1">The sequence shown here is derived from an EMBL/GenBank/DDBJ whole genome shotgun (WGS) entry which is preliminary data.</text>
</comment>
<sequence>MSKGHAVTQAAVRETHCATVFFTGDRAYKVKKPVNLGFLDFTTPQARRDACHREVRLNRRIAPDVYLGVAEVRDPAGVPCEWIVVMRRMPAERSLTRLLADGVDVHDELRQVARQIAAFHAEADRGPLIDQVALIEGLRERWTANLSELVPFRDGPLDADVLAEITDLVDRYLAGRRPLLEARAHAGAACDGHGDLIADDIFCLPDGPRVLDCLEFDDRLRWVDALDDTAFLAMDLERLGRPDLGAWFLDCYAEFSGADRCATLAHHYIAYRAVVRSKVACLRHAQGVAGQDDQARQLAALALRHLRTAEPRLVLVGGRPGTGKSTVAGRLADELGAVLVQSDRVRKEMAGITPEAGAAAAWEEGIYGVASTERTYREMVRRAELLLGRGETVVLDASWRTAAHREMARVVATGTSSRIVELVCQAPDDVADARIRTRATTAHASDATPEIAALVARKFDPWPEADAVDTGSPAH</sequence>
<dbReference type="InterPro" id="IPR011009">
    <property type="entry name" value="Kinase-like_dom_sf"/>
</dbReference>
<dbReference type="InterPro" id="IPR052732">
    <property type="entry name" value="Cell-binding_unc_protein"/>
</dbReference>
<evidence type="ECO:0000313" key="2">
    <source>
        <dbReference type="Proteomes" id="UP000585638"/>
    </source>
</evidence>
<dbReference type="SUPFAM" id="SSF56112">
    <property type="entry name" value="Protein kinase-like (PK-like)"/>
    <property type="match status" value="1"/>
</dbReference>
<dbReference type="AlphaFoldDB" id="A0A7W9KTA1"/>
<gene>
    <name evidence="1" type="ORF">BJ998_009312</name>
</gene>
<dbReference type="Gene3D" id="3.40.50.300">
    <property type="entry name" value="P-loop containing nucleotide triphosphate hydrolases"/>
    <property type="match status" value="1"/>
</dbReference>
<protein>
    <recommendedName>
        <fullName evidence="3">Gluconate kinase</fullName>
    </recommendedName>
</protein>